<dbReference type="Gene3D" id="1.10.150.240">
    <property type="entry name" value="Putative phosphatase, domain 2"/>
    <property type="match status" value="1"/>
</dbReference>
<dbReference type="InterPro" id="IPR050155">
    <property type="entry name" value="HAD-like_hydrolase_sf"/>
</dbReference>
<dbReference type="InterPro" id="IPR036412">
    <property type="entry name" value="HAD-like_sf"/>
</dbReference>
<dbReference type="STRING" id="1798382.A3D77_03980"/>
<dbReference type="PANTHER" id="PTHR43434">
    <property type="entry name" value="PHOSPHOGLYCOLATE PHOSPHATASE"/>
    <property type="match status" value="1"/>
</dbReference>
<dbReference type="Gene3D" id="3.40.50.1000">
    <property type="entry name" value="HAD superfamily/HAD-like"/>
    <property type="match status" value="1"/>
</dbReference>
<organism evidence="1 2">
    <name type="scientific">Candidatus Gottesmanbacteria bacterium RIFCSPHIGHO2_02_FULL_39_11</name>
    <dbReference type="NCBI Taxonomy" id="1798382"/>
    <lineage>
        <taxon>Bacteria</taxon>
        <taxon>Candidatus Gottesmaniibacteriota</taxon>
    </lineage>
</organism>
<protein>
    <recommendedName>
        <fullName evidence="3">HAD family hydrolase</fullName>
    </recommendedName>
</protein>
<dbReference type="InterPro" id="IPR041492">
    <property type="entry name" value="HAD_2"/>
</dbReference>
<dbReference type="AlphaFoldDB" id="A0A1F5ZJI6"/>
<dbReference type="EMBL" id="MFJL01000043">
    <property type="protein sequence ID" value="OGG12649.1"/>
    <property type="molecule type" value="Genomic_DNA"/>
</dbReference>
<comment type="caution">
    <text evidence="1">The sequence shown here is derived from an EMBL/GenBank/DDBJ whole genome shotgun (WGS) entry which is preliminary data.</text>
</comment>
<dbReference type="GO" id="GO:0008967">
    <property type="term" value="F:phosphoglycolate phosphatase activity"/>
    <property type="evidence" value="ECO:0007669"/>
    <property type="project" value="TreeGrafter"/>
</dbReference>
<dbReference type="PANTHER" id="PTHR43434:SF1">
    <property type="entry name" value="PHOSPHOGLYCOLATE PHOSPHATASE"/>
    <property type="match status" value="1"/>
</dbReference>
<dbReference type="Pfam" id="PF13419">
    <property type="entry name" value="HAD_2"/>
    <property type="match status" value="1"/>
</dbReference>
<evidence type="ECO:0000313" key="1">
    <source>
        <dbReference type="EMBL" id="OGG12649.1"/>
    </source>
</evidence>
<dbReference type="SUPFAM" id="SSF56784">
    <property type="entry name" value="HAD-like"/>
    <property type="match status" value="1"/>
</dbReference>
<reference evidence="1 2" key="1">
    <citation type="journal article" date="2016" name="Nat. Commun.">
        <title>Thousands of microbial genomes shed light on interconnected biogeochemical processes in an aquifer system.</title>
        <authorList>
            <person name="Anantharaman K."/>
            <person name="Brown C.T."/>
            <person name="Hug L.A."/>
            <person name="Sharon I."/>
            <person name="Castelle C.J."/>
            <person name="Probst A.J."/>
            <person name="Thomas B.C."/>
            <person name="Singh A."/>
            <person name="Wilkins M.J."/>
            <person name="Karaoz U."/>
            <person name="Brodie E.L."/>
            <person name="Williams K.H."/>
            <person name="Hubbard S.S."/>
            <person name="Banfield J.F."/>
        </authorList>
    </citation>
    <scope>NUCLEOTIDE SEQUENCE [LARGE SCALE GENOMIC DNA]</scope>
</reference>
<dbReference type="Proteomes" id="UP000176923">
    <property type="component" value="Unassembled WGS sequence"/>
</dbReference>
<evidence type="ECO:0008006" key="3">
    <source>
        <dbReference type="Google" id="ProtNLM"/>
    </source>
</evidence>
<dbReference type="InterPro" id="IPR023214">
    <property type="entry name" value="HAD_sf"/>
</dbReference>
<sequence>MIKAILCDIDGTLLLTRSTGNPTENRFFHSIKDVFGVKSVYDREKFNGWTDYRILSEMVKPLGITKEELDQKLDQVAESMIEVIREISGRKKYFSVIPEANEFLRKIHPFPIYKGVFTGNLSKVGKWKLSTHDLDSFFTFALYGDYMKDKAELLEKELLSLLKSFKEEIKPADCCVIGDTPEDIKAGKQMGVKTIGVMSSAYTKKSEMELQKPDLLVSSLADLLVIPFILL</sequence>
<accession>A0A1F5ZJI6</accession>
<dbReference type="InterPro" id="IPR023198">
    <property type="entry name" value="PGP-like_dom2"/>
</dbReference>
<proteinExistence type="predicted"/>
<name>A0A1F5ZJI6_9BACT</name>
<evidence type="ECO:0000313" key="2">
    <source>
        <dbReference type="Proteomes" id="UP000176923"/>
    </source>
</evidence>
<dbReference type="SFLD" id="SFLDS00003">
    <property type="entry name" value="Haloacid_Dehalogenase"/>
    <property type="match status" value="1"/>
</dbReference>
<dbReference type="SFLD" id="SFLDG01129">
    <property type="entry name" value="C1.5:_HAD__Beta-PGM__Phosphata"/>
    <property type="match status" value="1"/>
</dbReference>
<dbReference type="GO" id="GO:0006281">
    <property type="term" value="P:DNA repair"/>
    <property type="evidence" value="ECO:0007669"/>
    <property type="project" value="TreeGrafter"/>
</dbReference>
<gene>
    <name evidence="1" type="ORF">A3D77_03980</name>
</gene>